<keyword evidence="4" id="KW-0408">Iron</keyword>
<name>A0A0P9AFS2_9CLOT</name>
<dbReference type="GO" id="GO:0031419">
    <property type="term" value="F:cobalamin binding"/>
    <property type="evidence" value="ECO:0007669"/>
    <property type="project" value="InterPro"/>
</dbReference>
<dbReference type="SFLD" id="SFLDS00029">
    <property type="entry name" value="Radical_SAM"/>
    <property type="match status" value="1"/>
</dbReference>
<keyword evidence="3" id="KW-0479">Metal-binding</keyword>
<dbReference type="InterPro" id="IPR036724">
    <property type="entry name" value="Cobalamin-bd_sf"/>
</dbReference>
<dbReference type="Proteomes" id="UP000050326">
    <property type="component" value="Unassembled WGS sequence"/>
</dbReference>
<dbReference type="RefSeq" id="WP_054875399.1">
    <property type="nucleotide sequence ID" value="NZ_LKET01000032.1"/>
</dbReference>
<proteinExistence type="predicted"/>
<dbReference type="InterPro" id="IPR006638">
    <property type="entry name" value="Elp3/MiaA/NifB-like_rSAM"/>
</dbReference>
<dbReference type="Pfam" id="PF02310">
    <property type="entry name" value="B12-binding"/>
    <property type="match status" value="1"/>
</dbReference>
<dbReference type="OrthoDB" id="9801424at2"/>
<evidence type="ECO:0000259" key="6">
    <source>
        <dbReference type="PROSITE" id="PS51332"/>
    </source>
</evidence>
<dbReference type="InterPro" id="IPR025288">
    <property type="entry name" value="DUF4080"/>
</dbReference>
<dbReference type="InterPro" id="IPR034466">
    <property type="entry name" value="Methyltransferase_Class_B"/>
</dbReference>
<dbReference type="SUPFAM" id="SSF102114">
    <property type="entry name" value="Radical SAM enzymes"/>
    <property type="match status" value="1"/>
</dbReference>
<comment type="caution">
    <text evidence="8">The sequence shown here is derived from an EMBL/GenBank/DDBJ whole genome shotgun (WGS) entry which is preliminary data.</text>
</comment>
<keyword evidence="8" id="KW-0560">Oxidoreductase</keyword>
<feature type="domain" description="B12-binding" evidence="6">
    <location>
        <begin position="1"/>
        <end position="132"/>
    </location>
</feature>
<evidence type="ECO:0000259" key="7">
    <source>
        <dbReference type="PROSITE" id="PS51918"/>
    </source>
</evidence>
<comment type="cofactor">
    <cofactor evidence="1">
        <name>[4Fe-4S] cluster</name>
        <dbReference type="ChEBI" id="CHEBI:49883"/>
    </cofactor>
</comment>
<dbReference type="PANTHER" id="PTHR43409:SF16">
    <property type="entry name" value="SLR0320 PROTEIN"/>
    <property type="match status" value="1"/>
</dbReference>
<evidence type="ECO:0000313" key="8">
    <source>
        <dbReference type="EMBL" id="KPU44211.1"/>
    </source>
</evidence>
<dbReference type="GO" id="GO:0051539">
    <property type="term" value="F:4 iron, 4 sulfur cluster binding"/>
    <property type="evidence" value="ECO:0007669"/>
    <property type="project" value="UniProtKB-KW"/>
</dbReference>
<evidence type="ECO:0000256" key="4">
    <source>
        <dbReference type="ARBA" id="ARBA00023004"/>
    </source>
</evidence>
<dbReference type="CDD" id="cd01335">
    <property type="entry name" value="Radical_SAM"/>
    <property type="match status" value="1"/>
</dbReference>
<organism evidence="8 9">
    <name type="scientific">Oxobacter pfennigii</name>
    <dbReference type="NCBI Taxonomy" id="36849"/>
    <lineage>
        <taxon>Bacteria</taxon>
        <taxon>Bacillati</taxon>
        <taxon>Bacillota</taxon>
        <taxon>Clostridia</taxon>
        <taxon>Eubacteriales</taxon>
        <taxon>Clostridiaceae</taxon>
        <taxon>Oxobacter</taxon>
    </lineage>
</organism>
<sequence>MKIILTEINSKFVHTNLALRYIKACLKGLDVTLAEYSVNDALDNIIGELNKMKPDILGFSCYIWNIEYVLKIIGSMKKINPKLLVVLGGPEVSYDCTKLMEENTSIDFIVKGEGERTAQELFLCLEGRGKGLKDIYGIVFRKDNGIIENINAPLIENLDSIPFPYDDSYDFKNKILYYEASRGCPYNCSYCLSSTIPGVRFFSVERIKRDLLWFIDKQVKLVKFVDRTFNCAKHTLEVFKFLAEHSMNTKFHFEISADILDDETIEFLQGVRSGLFQFEIGVQSVNNTTLSLIDRKTKIDILFKNIARLREKGNINIHLDLIAGLPGEDFNSFRDSFDSVFSLKPHMLQLGFLKLLKGSKITRESEIYGIQFNDYPPYEVLKTDLLSFDELIKLKETEKTLDRYYNSGRFQCSMNLLLMQTQSPFVLFEEISAFQYETFKKTIKLSNEGQYKLIYDYGEHLNTIDINILKESLAFDYLRQGRNPSVPDFLMQEIKIDKKFIWNLASNREFIKKKMPHYEDKSTKEILKNIYIRKFSFDAYCLLSKGELCIKDTYIVFDYRIPNTTERANFFYIE</sequence>
<keyword evidence="5" id="KW-0411">Iron-sulfur</keyword>
<evidence type="ECO:0000313" key="9">
    <source>
        <dbReference type="Proteomes" id="UP000050326"/>
    </source>
</evidence>
<dbReference type="SMART" id="SM00729">
    <property type="entry name" value="Elp3"/>
    <property type="match status" value="1"/>
</dbReference>
<dbReference type="CDD" id="cd02068">
    <property type="entry name" value="radical_SAM_B12_BD"/>
    <property type="match status" value="1"/>
</dbReference>
<dbReference type="PANTHER" id="PTHR43409">
    <property type="entry name" value="ANAEROBIC MAGNESIUM-PROTOPORPHYRIN IX MONOMETHYL ESTER CYCLASE-RELATED"/>
    <property type="match status" value="1"/>
</dbReference>
<accession>A0A0P9AFS2</accession>
<dbReference type="Pfam" id="PF13311">
    <property type="entry name" value="DUF4080"/>
    <property type="match status" value="1"/>
</dbReference>
<dbReference type="PROSITE" id="PS51918">
    <property type="entry name" value="RADICAL_SAM"/>
    <property type="match status" value="1"/>
</dbReference>
<evidence type="ECO:0000256" key="1">
    <source>
        <dbReference type="ARBA" id="ARBA00001966"/>
    </source>
</evidence>
<dbReference type="GO" id="GO:0016491">
    <property type="term" value="F:oxidoreductase activity"/>
    <property type="evidence" value="ECO:0007669"/>
    <property type="project" value="UniProtKB-KW"/>
</dbReference>
<dbReference type="Pfam" id="PF04055">
    <property type="entry name" value="Radical_SAM"/>
    <property type="match status" value="1"/>
</dbReference>
<keyword evidence="9" id="KW-1185">Reference proteome</keyword>
<protein>
    <submittedName>
        <fullName evidence="8">Oxygen-independent coproporphyrinogen-III oxidase-like protein HemZ</fullName>
        <ecNumber evidence="8">1.3.99.-</ecNumber>
    </submittedName>
</protein>
<dbReference type="InterPro" id="IPR007197">
    <property type="entry name" value="rSAM"/>
</dbReference>
<evidence type="ECO:0000256" key="2">
    <source>
        <dbReference type="ARBA" id="ARBA00022691"/>
    </source>
</evidence>
<reference evidence="8 9" key="1">
    <citation type="submission" date="2015-09" db="EMBL/GenBank/DDBJ databases">
        <title>Genome sequence of Oxobacter pfennigii DSM 3222.</title>
        <authorList>
            <person name="Poehlein A."/>
            <person name="Bengelsdorf F.R."/>
            <person name="Schiel-Bengelsdorf B."/>
            <person name="Duerre P."/>
            <person name="Daniel R."/>
        </authorList>
    </citation>
    <scope>NUCLEOTIDE SEQUENCE [LARGE SCALE GENOMIC DNA]</scope>
    <source>
        <strain evidence="8 9">DSM 3222</strain>
    </source>
</reference>
<dbReference type="AlphaFoldDB" id="A0A0P9AFS2"/>
<dbReference type="EMBL" id="LKET01000032">
    <property type="protein sequence ID" value="KPU44211.1"/>
    <property type="molecule type" value="Genomic_DNA"/>
</dbReference>
<dbReference type="STRING" id="36849.OXPF_23790"/>
<dbReference type="Gene3D" id="3.40.50.280">
    <property type="entry name" value="Cobalamin-binding domain"/>
    <property type="match status" value="1"/>
</dbReference>
<dbReference type="Gene3D" id="3.80.30.20">
    <property type="entry name" value="tm_1862 like domain"/>
    <property type="match status" value="1"/>
</dbReference>
<evidence type="ECO:0000256" key="5">
    <source>
        <dbReference type="ARBA" id="ARBA00023014"/>
    </source>
</evidence>
<dbReference type="EC" id="1.3.99.-" evidence="8"/>
<gene>
    <name evidence="8" type="primary">hemZ_2</name>
    <name evidence="8" type="ORF">OXPF_23790</name>
</gene>
<dbReference type="GO" id="GO:0046872">
    <property type="term" value="F:metal ion binding"/>
    <property type="evidence" value="ECO:0007669"/>
    <property type="project" value="UniProtKB-KW"/>
</dbReference>
<dbReference type="InterPro" id="IPR023404">
    <property type="entry name" value="rSAM_horseshoe"/>
</dbReference>
<dbReference type="SFLD" id="SFLDG01082">
    <property type="entry name" value="B12-binding_domain_containing"/>
    <property type="match status" value="1"/>
</dbReference>
<keyword evidence="2" id="KW-0949">S-adenosyl-L-methionine</keyword>
<dbReference type="PROSITE" id="PS51332">
    <property type="entry name" value="B12_BINDING"/>
    <property type="match status" value="1"/>
</dbReference>
<dbReference type="GO" id="GO:0005829">
    <property type="term" value="C:cytosol"/>
    <property type="evidence" value="ECO:0007669"/>
    <property type="project" value="TreeGrafter"/>
</dbReference>
<feature type="domain" description="Radical SAM core" evidence="7">
    <location>
        <begin position="170"/>
        <end position="398"/>
    </location>
</feature>
<dbReference type="InterPro" id="IPR058240">
    <property type="entry name" value="rSAM_sf"/>
</dbReference>
<evidence type="ECO:0000256" key="3">
    <source>
        <dbReference type="ARBA" id="ARBA00022723"/>
    </source>
</evidence>
<dbReference type="SUPFAM" id="SSF52242">
    <property type="entry name" value="Cobalamin (vitamin B12)-binding domain"/>
    <property type="match status" value="1"/>
</dbReference>
<dbReference type="InterPro" id="IPR051198">
    <property type="entry name" value="BchE-like"/>
</dbReference>
<dbReference type="SFLD" id="SFLDG01123">
    <property type="entry name" value="methyltransferase_(Class_B)"/>
    <property type="match status" value="1"/>
</dbReference>
<dbReference type="PATRIC" id="fig|36849.3.peg.2504"/>
<dbReference type="InterPro" id="IPR006158">
    <property type="entry name" value="Cobalamin-bd"/>
</dbReference>